<dbReference type="Gene3D" id="1.10.10.1940">
    <property type="match status" value="3"/>
</dbReference>
<reference evidence="3 4" key="1">
    <citation type="submission" date="2024-05" db="EMBL/GenBank/DDBJ databases">
        <authorList>
            <person name="Wallberg A."/>
        </authorList>
    </citation>
    <scope>NUCLEOTIDE SEQUENCE [LARGE SCALE GENOMIC DNA]</scope>
</reference>
<dbReference type="EMBL" id="CAXKWB010044449">
    <property type="protein sequence ID" value="CAL4160683.1"/>
    <property type="molecule type" value="Genomic_DNA"/>
</dbReference>
<sequence length="127" mass="14243">MFSASKCIDQVSQCTEWAADGECKKNPVWMRPNCPVSCELCAPACIDQLSQCPEWVADGECTKNPVWMRPNCPVSCDLCGKAVKCADTFPEDCVNWKTAGHCKDENRIWMFFNCPKTCWTCGIKFNG</sequence>
<dbReference type="AlphaFoldDB" id="A0AAV2S6N6"/>
<dbReference type="PROSITE" id="PS51670">
    <property type="entry name" value="SHKT"/>
    <property type="match status" value="3"/>
</dbReference>
<feature type="domain" description="ShKT" evidence="2">
    <location>
        <begin position="85"/>
        <end position="121"/>
    </location>
</feature>
<keyword evidence="4" id="KW-1185">Reference proteome</keyword>
<feature type="disulfide bond" evidence="1">
    <location>
        <begin position="45"/>
        <end position="79"/>
    </location>
</feature>
<proteinExistence type="predicted"/>
<feature type="domain" description="ShKT" evidence="2">
    <location>
        <begin position="45"/>
        <end position="79"/>
    </location>
</feature>
<evidence type="ECO:0000313" key="3">
    <source>
        <dbReference type="EMBL" id="CAL4160683.1"/>
    </source>
</evidence>
<evidence type="ECO:0000259" key="2">
    <source>
        <dbReference type="PROSITE" id="PS51670"/>
    </source>
</evidence>
<dbReference type="InterPro" id="IPR003582">
    <property type="entry name" value="ShKT_dom"/>
</dbReference>
<keyword evidence="1" id="KW-1015">Disulfide bond</keyword>
<organism evidence="3 4">
    <name type="scientific">Meganyctiphanes norvegica</name>
    <name type="common">Northern krill</name>
    <name type="synonym">Thysanopoda norvegica</name>
    <dbReference type="NCBI Taxonomy" id="48144"/>
    <lineage>
        <taxon>Eukaryota</taxon>
        <taxon>Metazoa</taxon>
        <taxon>Ecdysozoa</taxon>
        <taxon>Arthropoda</taxon>
        <taxon>Crustacea</taxon>
        <taxon>Multicrustacea</taxon>
        <taxon>Malacostraca</taxon>
        <taxon>Eumalacostraca</taxon>
        <taxon>Eucarida</taxon>
        <taxon>Euphausiacea</taxon>
        <taxon>Euphausiidae</taxon>
        <taxon>Meganyctiphanes</taxon>
    </lineage>
</organism>
<feature type="domain" description="ShKT" evidence="2">
    <location>
        <begin position="7"/>
        <end position="41"/>
    </location>
</feature>
<comment type="caution">
    <text evidence="1">Lacks conserved residue(s) required for the propagation of feature annotation.</text>
</comment>
<dbReference type="Pfam" id="PF01549">
    <property type="entry name" value="ShK"/>
    <property type="match status" value="3"/>
</dbReference>
<dbReference type="PANTHER" id="PTHR21724">
    <property type="entry name" value="SHKT DOMAIN-CONTAINING PROTEIN"/>
    <property type="match status" value="1"/>
</dbReference>
<name>A0AAV2S6N6_MEGNR</name>
<accession>A0AAV2S6N6</accession>
<evidence type="ECO:0000256" key="1">
    <source>
        <dbReference type="PROSITE-ProRule" id="PRU01005"/>
    </source>
</evidence>
<gene>
    <name evidence="3" type="ORF">MNOR_LOCUS32531</name>
</gene>
<dbReference type="Proteomes" id="UP001497623">
    <property type="component" value="Unassembled WGS sequence"/>
</dbReference>
<evidence type="ECO:0000313" key="4">
    <source>
        <dbReference type="Proteomes" id="UP001497623"/>
    </source>
</evidence>
<feature type="disulfide bond" evidence="1">
    <location>
        <begin position="7"/>
        <end position="41"/>
    </location>
</feature>
<protein>
    <recommendedName>
        <fullName evidence="2">ShKT domain-containing protein</fullName>
    </recommendedName>
</protein>
<dbReference type="SMART" id="SM00254">
    <property type="entry name" value="ShKT"/>
    <property type="match status" value="3"/>
</dbReference>
<dbReference type="PANTHER" id="PTHR21724:SF109">
    <property type="entry name" value="SHKT DOMAIN-CONTAINING PROTEIN"/>
    <property type="match status" value="1"/>
</dbReference>
<comment type="caution">
    <text evidence="3">The sequence shown here is derived from an EMBL/GenBank/DDBJ whole genome shotgun (WGS) entry which is preliminary data.</text>
</comment>